<sequence>MLTLPIKRKWFDMICKCQKREEYRELTDYWQVRFDNAMREYPGCHGQVFKVFPVQIRAGYRADNPTAKIWVHCICGKGGAQEWGADPEKNYFVLQILHVETIDNWEWRDEK</sequence>
<dbReference type="EMBL" id="BK016183">
    <property type="protein sequence ID" value="DAG00848.1"/>
    <property type="molecule type" value="Genomic_DNA"/>
</dbReference>
<evidence type="ECO:0000313" key="1">
    <source>
        <dbReference type="EMBL" id="DAG00848.1"/>
    </source>
</evidence>
<organism evidence="1">
    <name type="scientific">Myoviridae sp. ctncN39</name>
    <dbReference type="NCBI Taxonomy" id="2825170"/>
    <lineage>
        <taxon>Viruses</taxon>
        <taxon>Duplodnaviria</taxon>
        <taxon>Heunggongvirae</taxon>
        <taxon>Uroviricota</taxon>
        <taxon>Caudoviricetes</taxon>
    </lineage>
</organism>
<protein>
    <submittedName>
        <fullName evidence="1">Uncharacterized protein</fullName>
    </submittedName>
</protein>
<reference evidence="1" key="1">
    <citation type="journal article" date="2021" name="Proc. Natl. Acad. Sci. U.S.A.">
        <title>A Catalog of Tens of Thousands of Viruses from Human Metagenomes Reveals Hidden Associations with Chronic Diseases.</title>
        <authorList>
            <person name="Tisza M.J."/>
            <person name="Buck C.B."/>
        </authorList>
    </citation>
    <scope>NUCLEOTIDE SEQUENCE</scope>
    <source>
        <strain evidence="1">CtncN39</strain>
    </source>
</reference>
<accession>A0A8S5V270</accession>
<proteinExistence type="predicted"/>
<name>A0A8S5V270_9CAUD</name>